<dbReference type="Gene3D" id="3.10.20.30">
    <property type="match status" value="1"/>
</dbReference>
<dbReference type="InterPro" id="IPR003448">
    <property type="entry name" value="Mopterin_biosynth_MoaE"/>
</dbReference>
<dbReference type="SUPFAM" id="SSF54285">
    <property type="entry name" value="MoaD/ThiS"/>
    <property type="match status" value="1"/>
</dbReference>
<dbReference type="RefSeq" id="WP_013622953.1">
    <property type="nucleotide sequence ID" value="NC_015169.1"/>
</dbReference>
<dbReference type="Proteomes" id="UP000007718">
    <property type="component" value="Plasmid pDEIPR01"/>
</dbReference>
<dbReference type="KEGG" id="dpt:Deipr_2090"/>
<dbReference type="InterPro" id="IPR012675">
    <property type="entry name" value="Beta-grasp_dom_sf"/>
</dbReference>
<dbReference type="EMBL" id="CP002537">
    <property type="protein sequence ID" value="ADY27221.1"/>
    <property type="molecule type" value="Genomic_DNA"/>
</dbReference>
<protein>
    <submittedName>
        <fullName evidence="1">Molybdopterin converting factor, subunit 1</fullName>
    </submittedName>
</protein>
<evidence type="ECO:0000313" key="2">
    <source>
        <dbReference type="Proteomes" id="UP000007718"/>
    </source>
</evidence>
<dbReference type="AlphaFoldDB" id="F0RQ19"/>
<dbReference type="Pfam" id="PF02597">
    <property type="entry name" value="ThiS"/>
    <property type="match status" value="1"/>
</dbReference>
<dbReference type="SUPFAM" id="SSF54690">
    <property type="entry name" value="Molybdopterin synthase subunit MoaE"/>
    <property type="match status" value="1"/>
</dbReference>
<organism evidence="1 2">
    <name type="scientific">Deinococcus proteolyticus (strain ATCC 35074 / DSM 20540 / JCM 6276 / NBRC 101906 / NCIMB 13154 / VKM Ac-1939 / CCM 2703 / MRP)</name>
    <dbReference type="NCBI Taxonomy" id="693977"/>
    <lineage>
        <taxon>Bacteria</taxon>
        <taxon>Thermotogati</taxon>
        <taxon>Deinococcota</taxon>
        <taxon>Deinococci</taxon>
        <taxon>Deinococcales</taxon>
        <taxon>Deinococcaceae</taxon>
        <taxon>Deinococcus</taxon>
    </lineage>
</organism>
<sequence>MTTPLTVQVLLFAHLSRQVPQPEFSVQLPAGATVRDLARQLQEQHGLDLSGCMAAVNENYAAPSTALQAGDEVAFLPPVAGGSGEPDSGPLTFAEVTAEPLSLQAAEQFLVRPRYGAQSYFVGTVRSPNRGQAVTLIEYEAYASMAQKVLHEAAAQARQRFGGEDGDLAVYLVHRVGRLQPAEASIVIGVGSPHRRAALEATDWLIEHVKAVIPVWKLEELEDGQRWVEGVSPAETL</sequence>
<dbReference type="PANTHER" id="PTHR23404">
    <property type="entry name" value="MOLYBDOPTERIN SYNTHASE RELATED"/>
    <property type="match status" value="1"/>
</dbReference>
<dbReference type="GO" id="GO:0006777">
    <property type="term" value="P:Mo-molybdopterin cofactor biosynthetic process"/>
    <property type="evidence" value="ECO:0007669"/>
    <property type="project" value="InterPro"/>
</dbReference>
<geneLocation type="plasmid" evidence="1 2">
    <name>pDEIPR01</name>
</geneLocation>
<accession>F0RQ19</accession>
<dbReference type="Pfam" id="PF02391">
    <property type="entry name" value="MoaE"/>
    <property type="match status" value="1"/>
</dbReference>
<dbReference type="CDD" id="cd00756">
    <property type="entry name" value="MoaE"/>
    <property type="match status" value="1"/>
</dbReference>
<dbReference type="InterPro" id="IPR036563">
    <property type="entry name" value="MoaE_sf"/>
</dbReference>
<name>F0RQ19_DEIPM</name>
<keyword evidence="1" id="KW-0614">Plasmid</keyword>
<evidence type="ECO:0000313" key="1">
    <source>
        <dbReference type="EMBL" id="ADY27221.1"/>
    </source>
</evidence>
<dbReference type="CDD" id="cd00754">
    <property type="entry name" value="Ubl_MoaD"/>
    <property type="match status" value="1"/>
</dbReference>
<dbReference type="NCBIfam" id="TIGR01682">
    <property type="entry name" value="moaD"/>
    <property type="match status" value="1"/>
</dbReference>
<dbReference type="HOGENOM" id="CLU_069141_1_0_0"/>
<dbReference type="InterPro" id="IPR003749">
    <property type="entry name" value="ThiS/MoaD-like"/>
</dbReference>
<proteinExistence type="predicted"/>
<keyword evidence="2" id="KW-1185">Reference proteome</keyword>
<gene>
    <name evidence="1" type="ordered locus">Deipr_2090</name>
</gene>
<reference evidence="1 2" key="1">
    <citation type="submission" date="2011-02" db="EMBL/GenBank/DDBJ databases">
        <title>The complete sequence of plasmid1 of Deinococcus proteolyticus DSM 20540.</title>
        <authorList>
            <consortium name="US DOE Joint Genome Institute (JGI-PGF)"/>
            <person name="Lucas S."/>
            <person name="Copeland A."/>
            <person name="Lapidus A."/>
            <person name="Bruce D."/>
            <person name="Goodwin L."/>
            <person name="Pitluck S."/>
            <person name="Kyrpides N."/>
            <person name="Mavromatis K."/>
            <person name="Pagani I."/>
            <person name="Ivanova N."/>
            <person name="Ovchinnikova G."/>
            <person name="Zeytun A."/>
            <person name="Detter J.C."/>
            <person name="Han C."/>
            <person name="Land M."/>
            <person name="Hauser L."/>
            <person name="Markowitz V."/>
            <person name="Cheng J.-F."/>
            <person name="Hugenholtz P."/>
            <person name="Woyke T."/>
            <person name="Wu D."/>
            <person name="Pukall R."/>
            <person name="Steenblock K."/>
            <person name="Brambilla E."/>
            <person name="Klenk H.-P."/>
            <person name="Eisen J.A."/>
        </authorList>
    </citation>
    <scope>NUCLEOTIDE SEQUENCE [LARGE SCALE GENOMIC DNA]</scope>
    <source>
        <strain evidence="2">ATCC 35074 / DSM 20540 / JCM 6276 / NBRC 101906 / NCIMB 13154 / VKM Ac-1939 / CCM 2703 / MRP</strain>
        <plasmid evidence="2">Plasmid pDEIPR01</plasmid>
    </source>
</reference>
<dbReference type="InterPro" id="IPR016155">
    <property type="entry name" value="Mopterin_synth/thiamin_S_b"/>
</dbReference>
<dbReference type="Gene3D" id="3.90.1170.40">
    <property type="entry name" value="Molybdopterin biosynthesis MoaE subunit"/>
    <property type="match status" value="1"/>
</dbReference>